<evidence type="ECO:0008006" key="6">
    <source>
        <dbReference type="Google" id="ProtNLM"/>
    </source>
</evidence>
<feature type="repeat" description="PPR" evidence="3">
    <location>
        <begin position="169"/>
        <end position="203"/>
    </location>
</feature>
<evidence type="ECO:0000256" key="1">
    <source>
        <dbReference type="ARBA" id="ARBA00007626"/>
    </source>
</evidence>
<dbReference type="AlphaFoldDB" id="A0A6A1W147"/>
<sequence length="342" mass="38270">MVIGAGNIYRSLPHFCYSSIRFLSAHPYSPLQQLEEAIRKAIELKAYQKIPELFSSKEACQNPNAFSFLSTFPLNLRTQIIDEILQSFIHVRPRSRPRMAYSCLLSYTLQSPEPLPLALAILQRMLHSGCAPVPQTHLLLSSAWLECRRHSQSVSNILLEMKTMGYHLDCGTCNYLIQSLCAVDQLAEAVKVFKGMGGAGCVPDLETYGIVISSMCRVRKTADATDMLKQMVVGMGLTPRQATIVKVAAALRANREIWKGVEMIEFLKREDCAVGFETYEVVIEGCLECSENILAGKVVMGMTEKGLIPHIRIRQKVVERLVGIGEWELACAVRQRFAELRS</sequence>
<evidence type="ECO:0000256" key="2">
    <source>
        <dbReference type="ARBA" id="ARBA00022737"/>
    </source>
</evidence>
<dbReference type="EMBL" id="RXIC02000022">
    <property type="protein sequence ID" value="KAB1216530.1"/>
    <property type="molecule type" value="Genomic_DNA"/>
</dbReference>
<feature type="repeat" description="PPR" evidence="3">
    <location>
        <begin position="204"/>
        <end position="239"/>
    </location>
</feature>
<dbReference type="PANTHER" id="PTHR47939">
    <property type="entry name" value="MEMBRANE-ASSOCIATED SALT-INDUCIBLE PROTEIN-LIKE"/>
    <property type="match status" value="1"/>
</dbReference>
<proteinExistence type="inferred from homology"/>
<dbReference type="NCBIfam" id="TIGR00756">
    <property type="entry name" value="PPR"/>
    <property type="match status" value="2"/>
</dbReference>
<gene>
    <name evidence="4" type="ORF">CJ030_MR4G023057</name>
</gene>
<dbReference type="PANTHER" id="PTHR47939:SF13">
    <property type="entry name" value="OS03G0201400 PROTEIN"/>
    <property type="match status" value="1"/>
</dbReference>
<evidence type="ECO:0000313" key="5">
    <source>
        <dbReference type="Proteomes" id="UP000516437"/>
    </source>
</evidence>
<organism evidence="4 5">
    <name type="scientific">Morella rubra</name>
    <name type="common">Chinese bayberry</name>
    <dbReference type="NCBI Taxonomy" id="262757"/>
    <lineage>
        <taxon>Eukaryota</taxon>
        <taxon>Viridiplantae</taxon>
        <taxon>Streptophyta</taxon>
        <taxon>Embryophyta</taxon>
        <taxon>Tracheophyta</taxon>
        <taxon>Spermatophyta</taxon>
        <taxon>Magnoliopsida</taxon>
        <taxon>eudicotyledons</taxon>
        <taxon>Gunneridae</taxon>
        <taxon>Pentapetalae</taxon>
        <taxon>rosids</taxon>
        <taxon>fabids</taxon>
        <taxon>Fagales</taxon>
        <taxon>Myricaceae</taxon>
        <taxon>Morella</taxon>
    </lineage>
</organism>
<name>A0A6A1W147_9ROSI</name>
<dbReference type="Pfam" id="PF13041">
    <property type="entry name" value="PPR_2"/>
    <property type="match status" value="1"/>
</dbReference>
<comment type="caution">
    <text evidence="4">The sequence shown here is derived from an EMBL/GenBank/DDBJ whole genome shotgun (WGS) entry which is preliminary data.</text>
</comment>
<evidence type="ECO:0000256" key="3">
    <source>
        <dbReference type="PROSITE-ProRule" id="PRU00708"/>
    </source>
</evidence>
<dbReference type="OrthoDB" id="1911783at2759"/>
<keyword evidence="2" id="KW-0677">Repeat</keyword>
<evidence type="ECO:0000313" key="4">
    <source>
        <dbReference type="EMBL" id="KAB1216530.1"/>
    </source>
</evidence>
<accession>A0A6A1W147</accession>
<dbReference type="InterPro" id="IPR011990">
    <property type="entry name" value="TPR-like_helical_dom_sf"/>
</dbReference>
<dbReference type="PROSITE" id="PS51375">
    <property type="entry name" value="PPR"/>
    <property type="match status" value="2"/>
</dbReference>
<reference evidence="4 5" key="1">
    <citation type="journal article" date="2019" name="Plant Biotechnol. J.">
        <title>The red bayberry genome and genetic basis of sex determination.</title>
        <authorList>
            <person name="Jia H.M."/>
            <person name="Jia H.J."/>
            <person name="Cai Q.L."/>
            <person name="Wang Y."/>
            <person name="Zhao H.B."/>
            <person name="Yang W.F."/>
            <person name="Wang G.Y."/>
            <person name="Li Y.H."/>
            <person name="Zhan D.L."/>
            <person name="Shen Y.T."/>
            <person name="Niu Q.F."/>
            <person name="Chang L."/>
            <person name="Qiu J."/>
            <person name="Zhao L."/>
            <person name="Xie H.B."/>
            <person name="Fu W.Y."/>
            <person name="Jin J."/>
            <person name="Li X.W."/>
            <person name="Jiao Y."/>
            <person name="Zhou C.C."/>
            <person name="Tu T."/>
            <person name="Chai C.Y."/>
            <person name="Gao J.L."/>
            <person name="Fan L.J."/>
            <person name="van de Weg E."/>
            <person name="Wang J.Y."/>
            <person name="Gao Z.S."/>
        </authorList>
    </citation>
    <scope>NUCLEOTIDE SEQUENCE [LARGE SCALE GENOMIC DNA]</scope>
    <source>
        <tissue evidence="4">Leaves</tissue>
    </source>
</reference>
<dbReference type="InterPro" id="IPR050667">
    <property type="entry name" value="PPR-containing_protein"/>
</dbReference>
<comment type="similarity">
    <text evidence="1">Belongs to the PPR family. P subfamily.</text>
</comment>
<keyword evidence="5" id="KW-1185">Reference proteome</keyword>
<protein>
    <recommendedName>
        <fullName evidence="6">Pentatricopeptide repeat-containing protein</fullName>
    </recommendedName>
</protein>
<dbReference type="InterPro" id="IPR002885">
    <property type="entry name" value="PPR_rpt"/>
</dbReference>
<dbReference type="Gene3D" id="1.25.40.10">
    <property type="entry name" value="Tetratricopeptide repeat domain"/>
    <property type="match status" value="1"/>
</dbReference>
<dbReference type="Proteomes" id="UP000516437">
    <property type="component" value="Chromosome 4"/>
</dbReference>